<evidence type="ECO:0000313" key="8">
    <source>
        <dbReference type="Proteomes" id="UP001056291"/>
    </source>
</evidence>
<evidence type="ECO:0000256" key="4">
    <source>
        <dbReference type="ARBA" id="ARBA00022989"/>
    </source>
</evidence>
<keyword evidence="3 6" id="KW-0812">Transmembrane</keyword>
<evidence type="ECO:0000256" key="3">
    <source>
        <dbReference type="ARBA" id="ARBA00022692"/>
    </source>
</evidence>
<dbReference type="Proteomes" id="UP001056291">
    <property type="component" value="Chromosome"/>
</dbReference>
<evidence type="ECO:0000256" key="1">
    <source>
        <dbReference type="ARBA" id="ARBA00004651"/>
    </source>
</evidence>
<gene>
    <name evidence="7" type="ORF">NBZ79_17890</name>
</gene>
<evidence type="ECO:0000256" key="5">
    <source>
        <dbReference type="ARBA" id="ARBA00023136"/>
    </source>
</evidence>
<feature type="transmembrane region" description="Helical" evidence="6">
    <location>
        <begin position="200"/>
        <end position="221"/>
    </location>
</feature>
<dbReference type="PIRSF" id="PIRSF035875">
    <property type="entry name" value="RNase_BN"/>
    <property type="match status" value="1"/>
</dbReference>
<keyword evidence="4 6" id="KW-1133">Transmembrane helix</keyword>
<feature type="transmembrane region" description="Helical" evidence="6">
    <location>
        <begin position="91"/>
        <end position="110"/>
    </location>
</feature>
<dbReference type="NCBIfam" id="TIGR00765">
    <property type="entry name" value="yihY_not_rbn"/>
    <property type="match status" value="1"/>
</dbReference>
<keyword evidence="2" id="KW-1003">Cell membrane</keyword>
<dbReference type="PANTHER" id="PTHR30213:SF0">
    <property type="entry name" value="UPF0761 MEMBRANE PROTEIN YIHY"/>
    <property type="match status" value="1"/>
</dbReference>
<evidence type="ECO:0000256" key="2">
    <source>
        <dbReference type="ARBA" id="ARBA00022475"/>
    </source>
</evidence>
<sequence length="275" mass="30944">MKKFEILKILTKIWKHFSRHHCMRMATALSYQTLLAIVPLAAVVFALFTAIPAFDHLEDKISHFLFENLLPEKFSEIDAVLQGFTINANQLTMVGLAGIAVTALFLMSSIEEIFSQIWQVEATRNPFKRFIIYILITLIGPIAIGTSLTLVNWIIDISEDATGYQLTKSMEFLSDLIPIALPFIILFLLFRIVPACKVLWRHAVVGAAVSTGLFLAGKSLFKLYLQYFPSYEIVYGAMAAFPIFLLWLYVSWGIVLFGATITAVLGLEHMTKKEA</sequence>
<evidence type="ECO:0000313" key="7">
    <source>
        <dbReference type="EMBL" id="USG61031.1"/>
    </source>
</evidence>
<proteinExistence type="predicted"/>
<feature type="transmembrane region" description="Helical" evidence="6">
    <location>
        <begin position="175"/>
        <end position="193"/>
    </location>
</feature>
<dbReference type="InterPro" id="IPR017039">
    <property type="entry name" value="Virul_fac_BrkB"/>
</dbReference>
<dbReference type="RefSeq" id="WP_251934018.1">
    <property type="nucleotide sequence ID" value="NZ_CP098747.1"/>
</dbReference>
<accession>A0ABY4W8Q6</accession>
<reference evidence="7" key="1">
    <citation type="submission" date="2022-06" db="EMBL/GenBank/DDBJ databases">
        <title>Sneathiella actinostolidae sp. nov., isolated from a sea anemonein the Western Pacific Ocean.</title>
        <authorList>
            <person name="Wei M.J."/>
        </authorList>
    </citation>
    <scope>NUCLEOTIDE SEQUENCE</scope>
    <source>
        <strain evidence="7">PHK-P5</strain>
    </source>
</reference>
<organism evidence="7 8">
    <name type="scientific">Sneathiella marina</name>
    <dbReference type="NCBI Taxonomy" id="2950108"/>
    <lineage>
        <taxon>Bacteria</taxon>
        <taxon>Pseudomonadati</taxon>
        <taxon>Pseudomonadota</taxon>
        <taxon>Alphaproteobacteria</taxon>
        <taxon>Sneathiellales</taxon>
        <taxon>Sneathiellaceae</taxon>
        <taxon>Sneathiella</taxon>
    </lineage>
</organism>
<dbReference type="PANTHER" id="PTHR30213">
    <property type="entry name" value="INNER MEMBRANE PROTEIN YHJD"/>
    <property type="match status" value="1"/>
</dbReference>
<protein>
    <submittedName>
        <fullName evidence="7">YihY family inner membrane protein</fullName>
    </submittedName>
</protein>
<dbReference type="EMBL" id="CP098747">
    <property type="protein sequence ID" value="USG61031.1"/>
    <property type="molecule type" value="Genomic_DNA"/>
</dbReference>
<comment type="subcellular location">
    <subcellularLocation>
        <location evidence="1">Cell membrane</location>
        <topology evidence="1">Multi-pass membrane protein</topology>
    </subcellularLocation>
</comment>
<feature type="transmembrane region" description="Helical" evidence="6">
    <location>
        <begin position="233"/>
        <end position="266"/>
    </location>
</feature>
<feature type="transmembrane region" description="Helical" evidence="6">
    <location>
        <begin position="33"/>
        <end position="54"/>
    </location>
</feature>
<evidence type="ECO:0000256" key="6">
    <source>
        <dbReference type="SAM" id="Phobius"/>
    </source>
</evidence>
<dbReference type="Pfam" id="PF03631">
    <property type="entry name" value="Virul_fac_BrkB"/>
    <property type="match status" value="1"/>
</dbReference>
<keyword evidence="5 6" id="KW-0472">Membrane</keyword>
<feature type="transmembrane region" description="Helical" evidence="6">
    <location>
        <begin position="130"/>
        <end position="155"/>
    </location>
</feature>
<name>A0ABY4W8Q6_9PROT</name>
<keyword evidence="8" id="KW-1185">Reference proteome</keyword>